<protein>
    <submittedName>
        <fullName evidence="1">Uncharacterized protein</fullName>
    </submittedName>
</protein>
<gene>
    <name evidence="1" type="ORF">Mgra_00008379</name>
</gene>
<keyword evidence="2" id="KW-1185">Reference proteome</keyword>
<evidence type="ECO:0000313" key="1">
    <source>
        <dbReference type="EMBL" id="KAF7632194.1"/>
    </source>
</evidence>
<organism evidence="1 2">
    <name type="scientific">Meloidogyne graminicola</name>
    <dbReference type="NCBI Taxonomy" id="189291"/>
    <lineage>
        <taxon>Eukaryota</taxon>
        <taxon>Metazoa</taxon>
        <taxon>Ecdysozoa</taxon>
        <taxon>Nematoda</taxon>
        <taxon>Chromadorea</taxon>
        <taxon>Rhabditida</taxon>
        <taxon>Tylenchina</taxon>
        <taxon>Tylenchomorpha</taxon>
        <taxon>Tylenchoidea</taxon>
        <taxon>Meloidogynidae</taxon>
        <taxon>Meloidogyninae</taxon>
        <taxon>Meloidogyne</taxon>
    </lineage>
</organism>
<name>A0A8S9ZFU5_9BILA</name>
<dbReference type="EMBL" id="JABEBT010000109">
    <property type="protein sequence ID" value="KAF7632194.1"/>
    <property type="molecule type" value="Genomic_DNA"/>
</dbReference>
<comment type="caution">
    <text evidence="1">The sequence shown here is derived from an EMBL/GenBank/DDBJ whole genome shotgun (WGS) entry which is preliminary data.</text>
</comment>
<proteinExistence type="predicted"/>
<reference evidence="1" key="1">
    <citation type="journal article" date="2020" name="Ecol. Evol.">
        <title>Genome structure and content of the rice root-knot nematode (Meloidogyne graminicola).</title>
        <authorList>
            <person name="Phan N.T."/>
            <person name="Danchin E.G.J."/>
            <person name="Klopp C."/>
            <person name="Perfus-Barbeoch L."/>
            <person name="Kozlowski D.K."/>
            <person name="Koutsovoulos G.D."/>
            <person name="Lopez-Roques C."/>
            <person name="Bouchez O."/>
            <person name="Zahm M."/>
            <person name="Besnard G."/>
            <person name="Bellafiore S."/>
        </authorList>
    </citation>
    <scope>NUCLEOTIDE SEQUENCE</scope>
    <source>
        <strain evidence="1">VN-18</strain>
    </source>
</reference>
<dbReference type="Proteomes" id="UP000605970">
    <property type="component" value="Unassembled WGS sequence"/>
</dbReference>
<evidence type="ECO:0000313" key="2">
    <source>
        <dbReference type="Proteomes" id="UP000605970"/>
    </source>
</evidence>
<dbReference type="AlphaFoldDB" id="A0A8S9ZFU5"/>
<feature type="non-terminal residue" evidence="1">
    <location>
        <position position="1"/>
    </location>
</feature>
<accession>A0A8S9ZFU5</accession>
<sequence>MSLNKLFVVNYIFIENGQVKHVLKFLYILKYLIVIL</sequence>